<protein>
    <submittedName>
        <fullName evidence="1">Uncharacterized protein</fullName>
    </submittedName>
</protein>
<evidence type="ECO:0000313" key="2">
    <source>
        <dbReference type="Proteomes" id="UP000314294"/>
    </source>
</evidence>
<reference evidence="1 2" key="1">
    <citation type="submission" date="2019-03" db="EMBL/GenBank/DDBJ databases">
        <title>First draft genome of Liparis tanakae, snailfish: a comprehensive survey of snailfish specific genes.</title>
        <authorList>
            <person name="Kim W."/>
            <person name="Song I."/>
            <person name="Jeong J.-H."/>
            <person name="Kim D."/>
            <person name="Kim S."/>
            <person name="Ryu S."/>
            <person name="Song J.Y."/>
            <person name="Lee S.K."/>
        </authorList>
    </citation>
    <scope>NUCLEOTIDE SEQUENCE [LARGE SCALE GENOMIC DNA]</scope>
    <source>
        <tissue evidence="1">Muscle</tissue>
    </source>
</reference>
<gene>
    <name evidence="1" type="ORF">EYF80_007949</name>
</gene>
<dbReference type="Proteomes" id="UP000314294">
    <property type="component" value="Unassembled WGS sequence"/>
</dbReference>
<comment type="caution">
    <text evidence="1">The sequence shown here is derived from an EMBL/GenBank/DDBJ whole genome shotgun (WGS) entry which is preliminary data.</text>
</comment>
<sequence length="136" mass="14589">MKTPPPSPPEESPPRPPEKSICLVNSSIPLYLTLNLRQNFSQICGLAPSGVFSGASSSSIAFSILTSASGAKEPHRRCALLWLELLSSSTVSSLSGCSLVLRPGSHSFSSTPSSSMMPWMCRFLSFTRCSSCTFRL</sequence>
<evidence type="ECO:0000313" key="1">
    <source>
        <dbReference type="EMBL" id="TNN81820.1"/>
    </source>
</evidence>
<dbReference type="AlphaFoldDB" id="A0A4Z2IV18"/>
<keyword evidence="2" id="KW-1185">Reference proteome</keyword>
<proteinExistence type="predicted"/>
<name>A0A4Z2IV18_9TELE</name>
<organism evidence="1 2">
    <name type="scientific">Liparis tanakae</name>
    <name type="common">Tanaka's snailfish</name>
    <dbReference type="NCBI Taxonomy" id="230148"/>
    <lineage>
        <taxon>Eukaryota</taxon>
        <taxon>Metazoa</taxon>
        <taxon>Chordata</taxon>
        <taxon>Craniata</taxon>
        <taxon>Vertebrata</taxon>
        <taxon>Euteleostomi</taxon>
        <taxon>Actinopterygii</taxon>
        <taxon>Neopterygii</taxon>
        <taxon>Teleostei</taxon>
        <taxon>Neoteleostei</taxon>
        <taxon>Acanthomorphata</taxon>
        <taxon>Eupercaria</taxon>
        <taxon>Perciformes</taxon>
        <taxon>Cottioidei</taxon>
        <taxon>Cottales</taxon>
        <taxon>Liparidae</taxon>
        <taxon>Liparis</taxon>
    </lineage>
</organism>
<dbReference type="EMBL" id="SRLO01000044">
    <property type="protein sequence ID" value="TNN81820.1"/>
    <property type="molecule type" value="Genomic_DNA"/>
</dbReference>
<accession>A0A4Z2IV18</accession>